<dbReference type="EMBL" id="SMAO01000005">
    <property type="protein sequence ID" value="TCT20643.1"/>
    <property type="molecule type" value="Genomic_DNA"/>
</dbReference>
<organism evidence="1 2">
    <name type="scientific">Thiobaca trueperi</name>
    <dbReference type="NCBI Taxonomy" id="127458"/>
    <lineage>
        <taxon>Bacteria</taxon>
        <taxon>Pseudomonadati</taxon>
        <taxon>Pseudomonadota</taxon>
        <taxon>Gammaproteobacteria</taxon>
        <taxon>Chromatiales</taxon>
        <taxon>Chromatiaceae</taxon>
        <taxon>Thiobaca</taxon>
    </lineage>
</organism>
<comment type="caution">
    <text evidence="1">The sequence shown here is derived from an EMBL/GenBank/DDBJ whole genome shotgun (WGS) entry which is preliminary data.</text>
</comment>
<evidence type="ECO:0000313" key="1">
    <source>
        <dbReference type="EMBL" id="TCT20643.1"/>
    </source>
</evidence>
<dbReference type="InterPro" id="IPR021427">
    <property type="entry name" value="DUF3077"/>
</dbReference>
<sequence>MKTKQTPFYRDLSAGPDAFAFSVNAGYPSGHALELADTIMGAALQSLVDAAGNLPPGSETTAIYCAIYSLEMAHALVNSCLPLDVAATGNGGAA</sequence>
<dbReference type="Proteomes" id="UP000295717">
    <property type="component" value="Unassembled WGS sequence"/>
</dbReference>
<dbReference type="OrthoDB" id="9969569at2"/>
<dbReference type="RefSeq" id="WP_132977262.1">
    <property type="nucleotide sequence ID" value="NZ_SMAO01000005.1"/>
</dbReference>
<dbReference type="Pfam" id="PF11275">
    <property type="entry name" value="DUF3077"/>
    <property type="match status" value="1"/>
</dbReference>
<accession>A0A4R3N0U6</accession>
<evidence type="ECO:0000313" key="2">
    <source>
        <dbReference type="Proteomes" id="UP000295717"/>
    </source>
</evidence>
<reference evidence="1 2" key="1">
    <citation type="submission" date="2019-03" db="EMBL/GenBank/DDBJ databases">
        <title>Genomic Encyclopedia of Type Strains, Phase IV (KMG-IV): sequencing the most valuable type-strain genomes for metagenomic binning, comparative biology and taxonomic classification.</title>
        <authorList>
            <person name="Goeker M."/>
        </authorList>
    </citation>
    <scope>NUCLEOTIDE SEQUENCE [LARGE SCALE GENOMIC DNA]</scope>
    <source>
        <strain evidence="1 2">DSM 13587</strain>
    </source>
</reference>
<proteinExistence type="predicted"/>
<protein>
    <submittedName>
        <fullName evidence="1">DUF3077 family protein</fullName>
    </submittedName>
</protein>
<keyword evidence="2" id="KW-1185">Reference proteome</keyword>
<gene>
    <name evidence="1" type="ORF">EDC35_10582</name>
</gene>
<name>A0A4R3N0U6_9GAMM</name>
<dbReference type="AlphaFoldDB" id="A0A4R3N0U6"/>